<reference evidence="1 2" key="1">
    <citation type="submission" date="2019-11" db="EMBL/GenBank/DDBJ databases">
        <title>Draft genome sequence of Blautia luti DSM 14534T, isolated from human stool.</title>
        <authorList>
            <person name="Ortiz R."/>
            <person name="Melis-Arcos F."/>
            <person name="Covarrubias P."/>
            <person name="Cardenas J.P."/>
            <person name="Perez-Donoso J."/>
            <person name="Almonacid D."/>
        </authorList>
    </citation>
    <scope>NUCLEOTIDE SEQUENCE [LARGE SCALE GENOMIC DNA]</scope>
    <source>
        <strain evidence="1 2">DSM 14534</strain>
    </source>
</reference>
<dbReference type="Proteomes" id="UP000437824">
    <property type="component" value="Unassembled WGS sequence"/>
</dbReference>
<dbReference type="RefSeq" id="WP_154780685.1">
    <property type="nucleotide sequence ID" value="NZ_WMBC01000011.1"/>
</dbReference>
<name>A0A844GN05_9FIRM</name>
<gene>
    <name evidence="1" type="ORF">GKZ57_12695</name>
</gene>
<sequence>MRAIVEKVNFKRGLVTYEIDGYDYGWLEILDSVEVEPEEIIEGPFTTLGEAKIYKRSTGETINVFIEDYGMSRQGAIEMIMR</sequence>
<dbReference type="EMBL" id="WMBC01000011">
    <property type="protein sequence ID" value="MTD62080.1"/>
    <property type="molecule type" value="Genomic_DNA"/>
</dbReference>
<evidence type="ECO:0000313" key="2">
    <source>
        <dbReference type="Proteomes" id="UP000437824"/>
    </source>
</evidence>
<evidence type="ECO:0000313" key="1">
    <source>
        <dbReference type="EMBL" id="MTD62080.1"/>
    </source>
</evidence>
<comment type="caution">
    <text evidence="1">The sequence shown here is derived from an EMBL/GenBank/DDBJ whole genome shotgun (WGS) entry which is preliminary data.</text>
</comment>
<organism evidence="1 2">
    <name type="scientific">Blautia luti DSM 14534 = JCM 17040</name>
    <dbReference type="NCBI Taxonomy" id="649762"/>
    <lineage>
        <taxon>Bacteria</taxon>
        <taxon>Bacillati</taxon>
        <taxon>Bacillota</taxon>
        <taxon>Clostridia</taxon>
        <taxon>Lachnospirales</taxon>
        <taxon>Lachnospiraceae</taxon>
        <taxon>Blautia</taxon>
    </lineage>
</organism>
<protein>
    <submittedName>
        <fullName evidence="1">Uncharacterized protein</fullName>
    </submittedName>
</protein>
<proteinExistence type="predicted"/>
<dbReference type="AlphaFoldDB" id="A0A844GN05"/>
<accession>A0A844GN05</accession>